<dbReference type="PROSITE" id="PS50975">
    <property type="entry name" value="ATP_GRASP"/>
    <property type="match status" value="1"/>
</dbReference>
<keyword evidence="4" id="KW-1185">Reference proteome</keyword>
<evidence type="ECO:0000259" key="2">
    <source>
        <dbReference type="PROSITE" id="PS50975"/>
    </source>
</evidence>
<organism evidence="3 4">
    <name type="scientific">Paenibacillus eucommiae</name>
    <dbReference type="NCBI Taxonomy" id="1355755"/>
    <lineage>
        <taxon>Bacteria</taxon>
        <taxon>Bacillati</taxon>
        <taxon>Bacillota</taxon>
        <taxon>Bacilli</taxon>
        <taxon>Bacillales</taxon>
        <taxon>Paenibacillaceae</taxon>
        <taxon>Paenibacillus</taxon>
    </lineage>
</organism>
<evidence type="ECO:0000313" key="3">
    <source>
        <dbReference type="EMBL" id="MBP1993274.1"/>
    </source>
</evidence>
<dbReference type="Gene3D" id="3.30.470.20">
    <property type="entry name" value="ATP-grasp fold, B domain"/>
    <property type="match status" value="1"/>
</dbReference>
<dbReference type="InterPro" id="IPR026838">
    <property type="entry name" value="YheC/D"/>
</dbReference>
<gene>
    <name evidence="3" type="ORF">J2Z66_004895</name>
</gene>
<proteinExistence type="predicted"/>
<accession>A0ABS4J0A7</accession>
<evidence type="ECO:0000256" key="1">
    <source>
        <dbReference type="PROSITE-ProRule" id="PRU00409"/>
    </source>
</evidence>
<keyword evidence="1" id="KW-0547">Nucleotide-binding</keyword>
<name>A0ABS4J0A7_9BACL</name>
<dbReference type="Proteomes" id="UP001519287">
    <property type="component" value="Unassembled WGS sequence"/>
</dbReference>
<keyword evidence="1" id="KW-0067">ATP-binding</keyword>
<sequence>MIRTKIGISLQGSSIYLEERTIMLSESIVKKWKVPTNQLITLRFGSIKHEVKVIPFPHANSLRMTTTLAEKFGLYQDAQLCFQYKPSTGVMSIGPLLAVMLSRVYASPERPFGAATAFCKEITQACSTFGALVIFITPTDMRGSTTSVNGHVYTGKSWSKKSFPIPNVIYNRLTSRKYENMASVQQFMKEAKARNSTAIFNEKYLNKTEVFSALGKEETLHDYLPESHLFKNYKMLQSMASRHSCLFLKPITGSLGKGIIRIRKEAGGAYVSHSTHVNGVIKQTFPSLTKLFISLTGKLKSQRYQLQQGLDLITVDGGRPVDFRSLVQKGAQGEWTITSIVARIANSQHFVSNLARGGSLSKVKAALAKASLSAGQRASAYTKLRKASLDIAKGIEEQIPNHFGELGIDLAVDTHGKVWLLEVNSKPSKDDNSQLNAETKVRPSIKQVVQYARFLSKF</sequence>
<feature type="domain" description="ATP-grasp" evidence="2">
    <location>
        <begin position="383"/>
        <end position="453"/>
    </location>
</feature>
<reference evidence="3 4" key="1">
    <citation type="submission" date="2021-03" db="EMBL/GenBank/DDBJ databases">
        <title>Genomic Encyclopedia of Type Strains, Phase IV (KMG-IV): sequencing the most valuable type-strain genomes for metagenomic binning, comparative biology and taxonomic classification.</title>
        <authorList>
            <person name="Goeker M."/>
        </authorList>
    </citation>
    <scope>NUCLEOTIDE SEQUENCE [LARGE SCALE GENOMIC DNA]</scope>
    <source>
        <strain evidence="3 4">DSM 26048</strain>
    </source>
</reference>
<dbReference type="EMBL" id="JAGGLB010000018">
    <property type="protein sequence ID" value="MBP1993274.1"/>
    <property type="molecule type" value="Genomic_DNA"/>
</dbReference>
<evidence type="ECO:0000313" key="4">
    <source>
        <dbReference type="Proteomes" id="UP001519287"/>
    </source>
</evidence>
<dbReference type="Pfam" id="PF14398">
    <property type="entry name" value="ATPgrasp_YheCD"/>
    <property type="match status" value="1"/>
</dbReference>
<dbReference type="SUPFAM" id="SSF56059">
    <property type="entry name" value="Glutathione synthetase ATP-binding domain-like"/>
    <property type="match status" value="1"/>
</dbReference>
<dbReference type="InterPro" id="IPR011761">
    <property type="entry name" value="ATP-grasp"/>
</dbReference>
<comment type="caution">
    <text evidence="3">The sequence shown here is derived from an EMBL/GenBank/DDBJ whole genome shotgun (WGS) entry which is preliminary data.</text>
</comment>
<protein>
    <recommendedName>
        <fullName evidence="2">ATP-grasp domain-containing protein</fullName>
    </recommendedName>
</protein>